<sequence>FLAGVAEIDLDRPGIMNRLRWAAFRAGHAALREALDAPAPSTETPTRAPSGDRARTAEEGHPDLVLAGAVAAGVVTRQEAEVISATRLDGQPLTRVAAERGVSYEALKKQRARAENRLADHLQHHSEPPIASGRRSRSVTRRQADRGEEPGDAMSHSGFRTGVQRRPRPPPPIPAPEVVPCPPHLEPTTATAAARPAERPAS</sequence>
<name>A0ABV4CW80_9PSEU</name>
<proteinExistence type="predicted"/>
<feature type="region of interest" description="Disordered" evidence="1">
    <location>
        <begin position="34"/>
        <end position="59"/>
    </location>
</feature>
<organism evidence="2 3">
    <name type="scientific">Saccharopolyspora cebuensis</name>
    <dbReference type="NCBI Taxonomy" id="418759"/>
    <lineage>
        <taxon>Bacteria</taxon>
        <taxon>Bacillati</taxon>
        <taxon>Actinomycetota</taxon>
        <taxon>Actinomycetes</taxon>
        <taxon>Pseudonocardiales</taxon>
        <taxon>Pseudonocardiaceae</taxon>
        <taxon>Saccharopolyspora</taxon>
    </lineage>
</organism>
<comment type="caution">
    <text evidence="2">The sequence shown here is derived from an EMBL/GenBank/DDBJ whole genome shotgun (WGS) entry which is preliminary data.</text>
</comment>
<gene>
    <name evidence="2" type="ORF">AB8O55_30000</name>
</gene>
<feature type="compositionally biased region" description="Low complexity" evidence="1">
    <location>
        <begin position="186"/>
        <end position="195"/>
    </location>
</feature>
<evidence type="ECO:0000313" key="2">
    <source>
        <dbReference type="EMBL" id="MEY8043659.1"/>
    </source>
</evidence>
<feature type="region of interest" description="Disordered" evidence="1">
    <location>
        <begin position="119"/>
        <end position="202"/>
    </location>
</feature>
<keyword evidence="3" id="KW-1185">Reference proteome</keyword>
<dbReference type="Proteomes" id="UP001564626">
    <property type="component" value="Unassembled WGS sequence"/>
</dbReference>
<feature type="compositionally biased region" description="Basic and acidic residues" evidence="1">
    <location>
        <begin position="50"/>
        <end position="59"/>
    </location>
</feature>
<accession>A0ABV4CW80</accession>
<feature type="compositionally biased region" description="Pro residues" evidence="1">
    <location>
        <begin position="169"/>
        <end position="185"/>
    </location>
</feature>
<evidence type="ECO:0008006" key="4">
    <source>
        <dbReference type="Google" id="ProtNLM"/>
    </source>
</evidence>
<protein>
    <recommendedName>
        <fullName evidence="4">Sigma-70 family RNA polymerase sigma factor</fullName>
    </recommendedName>
</protein>
<reference evidence="2 3" key="1">
    <citation type="submission" date="2024-08" db="EMBL/GenBank/DDBJ databases">
        <title>Genome mining of Saccharopolyspora cebuensis PGLac3 from Nigerian medicinal plant.</title>
        <authorList>
            <person name="Ezeobiora C.E."/>
            <person name="Igbokwe N.H."/>
            <person name="Amin D.H."/>
            <person name="Mendie U.E."/>
        </authorList>
    </citation>
    <scope>NUCLEOTIDE SEQUENCE [LARGE SCALE GENOMIC DNA]</scope>
    <source>
        <strain evidence="2 3">PGLac3</strain>
    </source>
</reference>
<evidence type="ECO:0000256" key="1">
    <source>
        <dbReference type="SAM" id="MobiDB-lite"/>
    </source>
</evidence>
<dbReference type="EMBL" id="JBGEHV010000121">
    <property type="protein sequence ID" value="MEY8043659.1"/>
    <property type="molecule type" value="Genomic_DNA"/>
</dbReference>
<evidence type="ECO:0000313" key="3">
    <source>
        <dbReference type="Proteomes" id="UP001564626"/>
    </source>
</evidence>
<feature type="non-terminal residue" evidence="2">
    <location>
        <position position="1"/>
    </location>
</feature>